<dbReference type="GO" id="GO:0005739">
    <property type="term" value="C:mitochondrion"/>
    <property type="evidence" value="ECO:0007669"/>
    <property type="project" value="TreeGrafter"/>
</dbReference>
<evidence type="ECO:0000313" key="2">
    <source>
        <dbReference type="EMBL" id="KAK3902056.1"/>
    </source>
</evidence>
<dbReference type="EMBL" id="MU855536">
    <property type="protein sequence ID" value="KAK3902056.1"/>
    <property type="molecule type" value="Genomic_DNA"/>
</dbReference>
<feature type="compositionally biased region" description="Basic and acidic residues" evidence="1">
    <location>
        <begin position="186"/>
        <end position="219"/>
    </location>
</feature>
<evidence type="ECO:0000256" key="1">
    <source>
        <dbReference type="SAM" id="MobiDB-lite"/>
    </source>
</evidence>
<dbReference type="AlphaFoldDB" id="A0AAN6MJI4"/>
<dbReference type="Proteomes" id="UP001303889">
    <property type="component" value="Unassembled WGS sequence"/>
</dbReference>
<accession>A0AAN6MJI4</accession>
<reference evidence="2" key="1">
    <citation type="journal article" date="2023" name="Mol. Phylogenet. Evol.">
        <title>Genome-scale phylogeny and comparative genomics of the fungal order Sordariales.</title>
        <authorList>
            <person name="Hensen N."/>
            <person name="Bonometti L."/>
            <person name="Westerberg I."/>
            <person name="Brannstrom I.O."/>
            <person name="Guillou S."/>
            <person name="Cros-Aarteil S."/>
            <person name="Calhoun S."/>
            <person name="Haridas S."/>
            <person name="Kuo A."/>
            <person name="Mondo S."/>
            <person name="Pangilinan J."/>
            <person name="Riley R."/>
            <person name="LaButti K."/>
            <person name="Andreopoulos B."/>
            <person name="Lipzen A."/>
            <person name="Chen C."/>
            <person name="Yan M."/>
            <person name="Daum C."/>
            <person name="Ng V."/>
            <person name="Clum A."/>
            <person name="Steindorff A."/>
            <person name="Ohm R.A."/>
            <person name="Martin F."/>
            <person name="Silar P."/>
            <person name="Natvig D.O."/>
            <person name="Lalanne C."/>
            <person name="Gautier V."/>
            <person name="Ament-Velasquez S.L."/>
            <person name="Kruys A."/>
            <person name="Hutchinson M.I."/>
            <person name="Powell A.J."/>
            <person name="Barry K."/>
            <person name="Miller A.N."/>
            <person name="Grigoriev I.V."/>
            <person name="Debuchy R."/>
            <person name="Gladieux P."/>
            <person name="Hiltunen Thoren M."/>
            <person name="Johannesson H."/>
        </authorList>
    </citation>
    <scope>NUCLEOTIDE SEQUENCE</scope>
    <source>
        <strain evidence="2">CBS 103.79</strain>
    </source>
</reference>
<name>A0AAN6MJI4_9PEZI</name>
<dbReference type="PANTHER" id="PTHR32470:SF2">
    <property type="entry name" value="NADH DEHYDROGENASE [UBIQUINONE] 1 ALPHA SUBCOMPLEX ASSEMBLY FACTOR 2"/>
    <property type="match status" value="1"/>
</dbReference>
<evidence type="ECO:0008006" key="4">
    <source>
        <dbReference type="Google" id="ProtNLM"/>
    </source>
</evidence>
<feature type="region of interest" description="Disordered" evidence="1">
    <location>
        <begin position="151"/>
        <end position="245"/>
    </location>
</feature>
<dbReference type="PANTHER" id="PTHR32470">
    <property type="entry name" value="ADH DEHYDROGENASE [UBIQUINONE] 1 ALPHA SUBCOMPLEX ASSEMBLY FACTOR 2"/>
    <property type="match status" value="1"/>
</dbReference>
<gene>
    <name evidence="2" type="ORF">C8A05DRAFT_15836</name>
</gene>
<dbReference type="InterPro" id="IPR052618">
    <property type="entry name" value="ComplexI_NDUFA12"/>
</dbReference>
<sequence>MSQPPISPALRAWYKWKALRLPWRRQFLVGLDLQGNTYWEFLDRGTPLPPSTPTQHPSTNPPVRWRRIVRPATGGSSARATHPSFYPPVPPAWHSWLRHTRASPPSLAEQRAEVARQAEIKLLAARADARWAAKAKVMEDGKAGRKVLGEGAGVKAAPQPALDTEQRAGPGSRVLMEEEGAGEKGTALRDNEAVDRREETWRRMRQEAAEAKQHQKGPDPWKQARGGPSENWQPKAWEPAARGKK</sequence>
<keyword evidence="3" id="KW-1185">Reference proteome</keyword>
<organism evidence="2 3">
    <name type="scientific">Staphylotrichum tortipilum</name>
    <dbReference type="NCBI Taxonomy" id="2831512"/>
    <lineage>
        <taxon>Eukaryota</taxon>
        <taxon>Fungi</taxon>
        <taxon>Dikarya</taxon>
        <taxon>Ascomycota</taxon>
        <taxon>Pezizomycotina</taxon>
        <taxon>Sordariomycetes</taxon>
        <taxon>Sordariomycetidae</taxon>
        <taxon>Sordariales</taxon>
        <taxon>Chaetomiaceae</taxon>
        <taxon>Staphylotrichum</taxon>
    </lineage>
</organism>
<comment type="caution">
    <text evidence="2">The sequence shown here is derived from an EMBL/GenBank/DDBJ whole genome shotgun (WGS) entry which is preliminary data.</text>
</comment>
<evidence type="ECO:0000313" key="3">
    <source>
        <dbReference type="Proteomes" id="UP001303889"/>
    </source>
</evidence>
<reference evidence="2" key="2">
    <citation type="submission" date="2023-05" db="EMBL/GenBank/DDBJ databases">
        <authorList>
            <consortium name="Lawrence Berkeley National Laboratory"/>
            <person name="Steindorff A."/>
            <person name="Hensen N."/>
            <person name="Bonometti L."/>
            <person name="Westerberg I."/>
            <person name="Brannstrom I.O."/>
            <person name="Guillou S."/>
            <person name="Cros-Aarteil S."/>
            <person name="Calhoun S."/>
            <person name="Haridas S."/>
            <person name="Kuo A."/>
            <person name="Mondo S."/>
            <person name="Pangilinan J."/>
            <person name="Riley R."/>
            <person name="Labutti K."/>
            <person name="Andreopoulos B."/>
            <person name="Lipzen A."/>
            <person name="Chen C."/>
            <person name="Yanf M."/>
            <person name="Daum C."/>
            <person name="Ng V."/>
            <person name="Clum A."/>
            <person name="Ohm R."/>
            <person name="Martin F."/>
            <person name="Silar P."/>
            <person name="Natvig D."/>
            <person name="Lalanne C."/>
            <person name="Gautier V."/>
            <person name="Ament-Velasquez S.L."/>
            <person name="Kruys A."/>
            <person name="Hutchinson M.I."/>
            <person name="Powell A.J."/>
            <person name="Barry K."/>
            <person name="Miller A.N."/>
            <person name="Grigoriev I.V."/>
            <person name="Debuchy R."/>
            <person name="Gladieux P."/>
            <person name="Thoren M.H."/>
            <person name="Johannesson H."/>
        </authorList>
    </citation>
    <scope>NUCLEOTIDE SEQUENCE</scope>
    <source>
        <strain evidence="2">CBS 103.79</strain>
    </source>
</reference>
<protein>
    <recommendedName>
        <fullName evidence="4">NADH dehydrogenase [ubiquinone] 1 alpha subcomplex subunit</fullName>
    </recommendedName>
</protein>
<proteinExistence type="predicted"/>
<dbReference type="GO" id="GO:0032981">
    <property type="term" value="P:mitochondrial respiratory chain complex I assembly"/>
    <property type="evidence" value="ECO:0007669"/>
    <property type="project" value="TreeGrafter"/>
</dbReference>